<dbReference type="SUPFAM" id="SSF81321">
    <property type="entry name" value="Family A G protein-coupled receptor-like"/>
    <property type="match status" value="1"/>
</dbReference>
<keyword evidence="7 12" id="KW-0297">G-protein coupled receptor</keyword>
<gene>
    <name evidence="15" type="ORF">GDO54_004392</name>
</gene>
<evidence type="ECO:0000256" key="4">
    <source>
        <dbReference type="ARBA" id="ARBA00022692"/>
    </source>
</evidence>
<dbReference type="PROSITE" id="PS00237">
    <property type="entry name" value="G_PROTEIN_RECEP_F1_1"/>
    <property type="match status" value="1"/>
</dbReference>
<feature type="transmembrane region" description="Helical" evidence="13">
    <location>
        <begin position="98"/>
        <end position="117"/>
    </location>
</feature>
<protein>
    <recommendedName>
        <fullName evidence="13">Olfactory receptor</fullName>
    </recommendedName>
</protein>
<reference evidence="15" key="1">
    <citation type="thesis" date="2020" institute="ProQuest LLC" country="789 East Eisenhower Parkway, Ann Arbor, MI, USA">
        <title>Comparative Genomics and Chromosome Evolution.</title>
        <authorList>
            <person name="Mudd A.B."/>
        </authorList>
    </citation>
    <scope>NUCLEOTIDE SEQUENCE</scope>
    <source>
        <strain evidence="15">1538</strain>
        <tissue evidence="15">Blood</tissue>
    </source>
</reference>
<dbReference type="InterPro" id="IPR050516">
    <property type="entry name" value="Olfactory_GPCR"/>
</dbReference>
<organism evidence="15 16">
    <name type="scientific">Pyxicephalus adspersus</name>
    <name type="common">African bullfrog</name>
    <dbReference type="NCBI Taxonomy" id="30357"/>
    <lineage>
        <taxon>Eukaryota</taxon>
        <taxon>Metazoa</taxon>
        <taxon>Chordata</taxon>
        <taxon>Craniata</taxon>
        <taxon>Vertebrata</taxon>
        <taxon>Euteleostomi</taxon>
        <taxon>Amphibia</taxon>
        <taxon>Batrachia</taxon>
        <taxon>Anura</taxon>
        <taxon>Neobatrachia</taxon>
        <taxon>Ranoidea</taxon>
        <taxon>Pyxicephalidae</taxon>
        <taxon>Pyxicephalinae</taxon>
        <taxon>Pyxicephalus</taxon>
    </lineage>
</organism>
<feature type="transmembrane region" description="Helical" evidence="13">
    <location>
        <begin position="235"/>
        <end position="258"/>
    </location>
</feature>
<feature type="transmembrane region" description="Helical" evidence="13">
    <location>
        <begin position="57"/>
        <end position="77"/>
    </location>
</feature>
<dbReference type="PROSITE" id="PS50262">
    <property type="entry name" value="G_PROTEIN_RECEP_F1_2"/>
    <property type="match status" value="1"/>
</dbReference>
<keyword evidence="2 13" id="KW-1003">Cell membrane</keyword>
<keyword evidence="8 13" id="KW-0472">Membrane</keyword>
<evidence type="ECO:0000256" key="2">
    <source>
        <dbReference type="ARBA" id="ARBA00022475"/>
    </source>
</evidence>
<dbReference type="EMBL" id="DYDO01000012">
    <property type="protein sequence ID" value="DBA15142.1"/>
    <property type="molecule type" value="Genomic_DNA"/>
</dbReference>
<dbReference type="InterPro" id="IPR000725">
    <property type="entry name" value="Olfact_rcpt"/>
</dbReference>
<dbReference type="GO" id="GO:0004984">
    <property type="term" value="F:olfactory receptor activity"/>
    <property type="evidence" value="ECO:0007669"/>
    <property type="project" value="InterPro"/>
</dbReference>
<evidence type="ECO:0000256" key="6">
    <source>
        <dbReference type="ARBA" id="ARBA00022989"/>
    </source>
</evidence>
<dbReference type="GO" id="GO:0005886">
    <property type="term" value="C:plasma membrane"/>
    <property type="evidence" value="ECO:0007669"/>
    <property type="project" value="UniProtKB-SubCell"/>
</dbReference>
<comment type="caution">
    <text evidence="15">The sequence shown here is derived from an EMBL/GenBank/DDBJ whole genome shotgun (WGS) entry which is preliminary data.</text>
</comment>
<keyword evidence="5 13" id="KW-0552">Olfaction</keyword>
<feature type="transmembrane region" description="Helical" evidence="13">
    <location>
        <begin position="192"/>
        <end position="223"/>
    </location>
</feature>
<dbReference type="PRINTS" id="PR00237">
    <property type="entry name" value="GPCRRHODOPSN"/>
</dbReference>
<dbReference type="FunFam" id="1.20.1070.10:FF:000010">
    <property type="entry name" value="Olfactory receptor"/>
    <property type="match status" value="1"/>
</dbReference>
<evidence type="ECO:0000256" key="11">
    <source>
        <dbReference type="ARBA" id="ARBA00023224"/>
    </source>
</evidence>
<dbReference type="PRINTS" id="PR00245">
    <property type="entry name" value="OLFACTORYR"/>
</dbReference>
<dbReference type="CDD" id="cd13954">
    <property type="entry name" value="7tmA_OR"/>
    <property type="match status" value="1"/>
</dbReference>
<keyword evidence="9 12" id="KW-0675">Receptor</keyword>
<evidence type="ECO:0000259" key="14">
    <source>
        <dbReference type="PROSITE" id="PS50262"/>
    </source>
</evidence>
<name>A0AAV2ZTZ8_PYXAD</name>
<evidence type="ECO:0000256" key="7">
    <source>
        <dbReference type="ARBA" id="ARBA00023040"/>
    </source>
</evidence>
<dbReference type="Gene3D" id="1.20.1070.10">
    <property type="entry name" value="Rhodopsin 7-helix transmembrane proteins"/>
    <property type="match status" value="1"/>
</dbReference>
<evidence type="ECO:0000256" key="8">
    <source>
        <dbReference type="ARBA" id="ARBA00023136"/>
    </source>
</evidence>
<dbReference type="PANTHER" id="PTHR26452">
    <property type="entry name" value="OLFACTORY RECEPTOR"/>
    <property type="match status" value="1"/>
</dbReference>
<accession>A0AAV2ZTZ8</accession>
<evidence type="ECO:0000256" key="13">
    <source>
        <dbReference type="RuleBase" id="RU363047"/>
    </source>
</evidence>
<feature type="transmembrane region" description="Helical" evidence="13">
    <location>
        <begin position="270"/>
        <end position="289"/>
    </location>
</feature>
<evidence type="ECO:0000256" key="10">
    <source>
        <dbReference type="ARBA" id="ARBA00023180"/>
    </source>
</evidence>
<keyword evidence="11 12" id="KW-0807">Transducer</keyword>
<keyword evidence="4 12" id="KW-0812">Transmembrane</keyword>
<keyword evidence="10" id="KW-0325">Glycoprotein</keyword>
<keyword evidence="16" id="KW-1185">Reference proteome</keyword>
<comment type="similarity">
    <text evidence="12">Belongs to the G-protein coupled receptor 1 family.</text>
</comment>
<dbReference type="InterPro" id="IPR017452">
    <property type="entry name" value="GPCR_Rhodpsn_7TM"/>
</dbReference>
<dbReference type="Proteomes" id="UP001181693">
    <property type="component" value="Unassembled WGS sequence"/>
</dbReference>
<evidence type="ECO:0000256" key="1">
    <source>
        <dbReference type="ARBA" id="ARBA00004651"/>
    </source>
</evidence>
<sequence>MLSGNNTEGFILLGFSEYEDLQILLFFAFLVAYTLCLLENTFLIALVYLTSHLHTPMYYFLCNLSFLDICLTSLIHPRFLLTFLNMRMMSFSGCMSQLYFYISFQSLEYLLLTVMSYDRYVAICNPLRYTLVLNKKVCTTLTGAAWLISFVDPAPIIRLMASFPFCQSRIINHLFCDSVPLLSISCGDITKIGFVILIEAAFLALPAFLFTLSSYASIISVILKIQSAKGRLKAFSTCSSHLTVVSVLYLTLVCVYFLPPSNNSYHNTKAVSLLNIVMIPILNPLLYSLRNKEVKAAFQKLIRKKSILKM</sequence>
<evidence type="ECO:0000256" key="5">
    <source>
        <dbReference type="ARBA" id="ARBA00022725"/>
    </source>
</evidence>
<proteinExistence type="inferred from homology"/>
<evidence type="ECO:0000256" key="12">
    <source>
        <dbReference type="RuleBase" id="RU000688"/>
    </source>
</evidence>
<feature type="domain" description="G-protein coupled receptors family 1 profile" evidence="14">
    <location>
        <begin position="39"/>
        <end position="287"/>
    </location>
</feature>
<evidence type="ECO:0000256" key="9">
    <source>
        <dbReference type="ARBA" id="ARBA00023170"/>
    </source>
</evidence>
<keyword evidence="6 13" id="KW-1133">Transmembrane helix</keyword>
<dbReference type="GO" id="GO:0004930">
    <property type="term" value="F:G protein-coupled receptor activity"/>
    <property type="evidence" value="ECO:0007669"/>
    <property type="project" value="UniProtKB-KW"/>
</dbReference>
<evidence type="ECO:0000313" key="16">
    <source>
        <dbReference type="Proteomes" id="UP001181693"/>
    </source>
</evidence>
<comment type="subcellular location">
    <subcellularLocation>
        <location evidence="1 13">Cell membrane</location>
        <topology evidence="1 13">Multi-pass membrane protein</topology>
    </subcellularLocation>
</comment>
<dbReference type="Pfam" id="PF13853">
    <property type="entry name" value="7tm_4"/>
    <property type="match status" value="1"/>
</dbReference>
<dbReference type="AlphaFoldDB" id="A0AAV2ZTZ8"/>
<keyword evidence="3 13" id="KW-0716">Sensory transduction</keyword>
<feature type="transmembrane region" description="Helical" evidence="13">
    <location>
        <begin position="23"/>
        <end position="51"/>
    </location>
</feature>
<dbReference type="InterPro" id="IPR000276">
    <property type="entry name" value="GPCR_Rhodpsn"/>
</dbReference>
<evidence type="ECO:0000313" key="15">
    <source>
        <dbReference type="EMBL" id="DBA15142.1"/>
    </source>
</evidence>
<evidence type="ECO:0000256" key="3">
    <source>
        <dbReference type="ARBA" id="ARBA00022606"/>
    </source>
</evidence>